<dbReference type="Proteomes" id="UP000537890">
    <property type="component" value="Unassembled WGS sequence"/>
</dbReference>
<feature type="compositionally biased region" description="Basic and acidic residues" evidence="1">
    <location>
        <begin position="49"/>
        <end position="58"/>
    </location>
</feature>
<sequence length="64" mass="7458">MVDWLREQQKQSGVVYSPPEQDEEEKEKTDKQKKKRKKSQVNAAPTGLIDDKCPKQDPGRFSLR</sequence>
<evidence type="ECO:0000313" key="2">
    <source>
        <dbReference type="EMBL" id="NYT47032.1"/>
    </source>
</evidence>
<protein>
    <submittedName>
        <fullName evidence="2">Uncharacterized protein</fullName>
    </submittedName>
</protein>
<feature type="region of interest" description="Disordered" evidence="1">
    <location>
        <begin position="1"/>
        <end position="64"/>
    </location>
</feature>
<dbReference type="AlphaFoldDB" id="A0A7Z0SDT1"/>
<organism evidence="2 3">
    <name type="scientific">Candidatus Methanofishera endochildressiae</name>
    <dbReference type="NCBI Taxonomy" id="2738884"/>
    <lineage>
        <taxon>Bacteria</taxon>
        <taxon>Pseudomonadati</taxon>
        <taxon>Pseudomonadota</taxon>
        <taxon>Gammaproteobacteria</taxon>
        <taxon>Candidatus Methanofishera</taxon>
    </lineage>
</organism>
<evidence type="ECO:0000256" key="1">
    <source>
        <dbReference type="SAM" id="MobiDB-lite"/>
    </source>
</evidence>
<accession>A0A7Z0SDT1</accession>
<reference evidence="2 3" key="1">
    <citation type="submission" date="2020-05" db="EMBL/GenBank/DDBJ databases">
        <title>Horizontal transmission and recombination maintain forever young bacterial symbiont genomes.</title>
        <authorList>
            <person name="Russell S.L."/>
            <person name="Pepper-Tunick E."/>
            <person name="Svedberg J."/>
            <person name="Byrne A."/>
            <person name="Ruelas Castillo J."/>
            <person name="Vollmers C."/>
            <person name="Beinart R.A."/>
            <person name="Corbett-Detig R."/>
        </authorList>
    </citation>
    <scope>NUCLEOTIDE SEQUENCE [LARGE SCALE GENOMIC DNA]</scope>
    <source>
        <strain evidence="2">4727-3</strain>
    </source>
</reference>
<comment type="caution">
    <text evidence="2">The sequence shown here is derived from an EMBL/GenBank/DDBJ whole genome shotgun (WGS) entry which is preliminary data.</text>
</comment>
<evidence type="ECO:0000313" key="3">
    <source>
        <dbReference type="Proteomes" id="UP000537890"/>
    </source>
</evidence>
<dbReference type="EMBL" id="JACCHS010000071">
    <property type="protein sequence ID" value="NYT47032.1"/>
    <property type="molecule type" value="Genomic_DNA"/>
</dbReference>
<proteinExistence type="predicted"/>
<gene>
    <name evidence="2" type="ORF">H0A75_04900</name>
</gene>
<name>A0A7Z0SDT1_9GAMM</name>